<evidence type="ECO:0000313" key="2">
    <source>
        <dbReference type="Proteomes" id="UP000822476"/>
    </source>
</evidence>
<dbReference type="EMBL" id="JTDE01019805">
    <property type="protein sequence ID" value="KAF7233833.1"/>
    <property type="molecule type" value="Genomic_DNA"/>
</dbReference>
<sequence length="102" mass="12372">MLNVKLRWNSLNDCCTNFVFERDMCVIPNWNANYYMLWLAVYCLQENPFRPTRRLTNLDCVYHAEGCMFNALLFWMPHDLNELKRCTALIIKTERNELIRFE</sequence>
<reference evidence="1" key="1">
    <citation type="submission" date="2019-07" db="EMBL/GenBank/DDBJ databases">
        <title>Annotation for the trematode Paragonimus miyazaki's.</title>
        <authorList>
            <person name="Choi Y.-J."/>
        </authorList>
    </citation>
    <scope>NUCLEOTIDE SEQUENCE</scope>
    <source>
        <strain evidence="1">Japan</strain>
    </source>
</reference>
<name>A0A8S9YF81_9TREM</name>
<accession>A0A8S9YF81</accession>
<comment type="caution">
    <text evidence="1">The sequence shown here is derived from an EMBL/GenBank/DDBJ whole genome shotgun (WGS) entry which is preliminary data.</text>
</comment>
<evidence type="ECO:0000313" key="1">
    <source>
        <dbReference type="EMBL" id="KAF7233833.1"/>
    </source>
</evidence>
<organism evidence="1 2">
    <name type="scientific">Paragonimus skrjabini miyazakii</name>
    <dbReference type="NCBI Taxonomy" id="59628"/>
    <lineage>
        <taxon>Eukaryota</taxon>
        <taxon>Metazoa</taxon>
        <taxon>Spiralia</taxon>
        <taxon>Lophotrochozoa</taxon>
        <taxon>Platyhelminthes</taxon>
        <taxon>Trematoda</taxon>
        <taxon>Digenea</taxon>
        <taxon>Plagiorchiida</taxon>
        <taxon>Troglotremata</taxon>
        <taxon>Troglotrematidae</taxon>
        <taxon>Paragonimus</taxon>
    </lineage>
</organism>
<keyword evidence="2" id="KW-1185">Reference proteome</keyword>
<dbReference type="Proteomes" id="UP000822476">
    <property type="component" value="Unassembled WGS sequence"/>
</dbReference>
<gene>
    <name evidence="1" type="ORF">EG68_12636</name>
</gene>
<proteinExistence type="predicted"/>
<dbReference type="AlphaFoldDB" id="A0A8S9YF81"/>
<protein>
    <submittedName>
        <fullName evidence="1">Uncharacterized protein</fullName>
    </submittedName>
</protein>